<sequence length="295" mass="32200">MYAAYHRIKKADGSVCSDQGELLERWRSHFGALEAGRATSVLALVEEALATSGAQQEHWPHPEDTDCAPTEAFLQRTLASAKLGKDRKWWGGKEAVPSSFIRNEASFKEVFRKDGAALATGRAHWLQCGLWGPSGPAQLPCVRRHRVSVLRGDHPVDRIMQRHNIGSGLCQITGQPNLTAEDVADIRAHLQADSAMHTAGSNAWLEALADNISGGNWFILKNDVVPVRTYRGTRPGSAFADVVFALLIPRVLALRDALRSSAIEHSCAPVLPWDGEFVLKACTCEDSRSSVTVSE</sequence>
<gene>
    <name evidence="1" type="ORF">SNEC2469_LOCUS33115</name>
</gene>
<dbReference type="Proteomes" id="UP000601435">
    <property type="component" value="Unassembled WGS sequence"/>
</dbReference>
<dbReference type="OrthoDB" id="10604430at2759"/>
<dbReference type="AlphaFoldDB" id="A0A813C0H6"/>
<dbReference type="EMBL" id="CAJNJA010086093">
    <property type="protein sequence ID" value="CAE7938325.1"/>
    <property type="molecule type" value="Genomic_DNA"/>
</dbReference>
<comment type="caution">
    <text evidence="1">The sequence shown here is derived from an EMBL/GenBank/DDBJ whole genome shotgun (WGS) entry which is preliminary data.</text>
</comment>
<protein>
    <submittedName>
        <fullName evidence="1">Uncharacterized protein</fullName>
    </submittedName>
</protein>
<evidence type="ECO:0000313" key="2">
    <source>
        <dbReference type="Proteomes" id="UP000601435"/>
    </source>
</evidence>
<evidence type="ECO:0000313" key="1">
    <source>
        <dbReference type="EMBL" id="CAE7938325.1"/>
    </source>
</evidence>
<name>A0A813C0H6_9DINO</name>
<accession>A0A813C0H6</accession>
<feature type="non-terminal residue" evidence="1">
    <location>
        <position position="1"/>
    </location>
</feature>
<reference evidence="1" key="1">
    <citation type="submission" date="2021-02" db="EMBL/GenBank/DDBJ databases">
        <authorList>
            <person name="Dougan E. K."/>
            <person name="Rhodes N."/>
            <person name="Thang M."/>
            <person name="Chan C."/>
        </authorList>
    </citation>
    <scope>NUCLEOTIDE SEQUENCE</scope>
</reference>
<organism evidence="1 2">
    <name type="scientific">Symbiodinium necroappetens</name>
    <dbReference type="NCBI Taxonomy" id="1628268"/>
    <lineage>
        <taxon>Eukaryota</taxon>
        <taxon>Sar</taxon>
        <taxon>Alveolata</taxon>
        <taxon>Dinophyceae</taxon>
        <taxon>Suessiales</taxon>
        <taxon>Symbiodiniaceae</taxon>
        <taxon>Symbiodinium</taxon>
    </lineage>
</organism>
<proteinExistence type="predicted"/>
<keyword evidence="2" id="KW-1185">Reference proteome</keyword>